<dbReference type="EMBL" id="MT144629">
    <property type="protein sequence ID" value="QJH95793.1"/>
    <property type="molecule type" value="Genomic_DNA"/>
</dbReference>
<evidence type="ECO:0000313" key="1">
    <source>
        <dbReference type="EMBL" id="QJA49767.1"/>
    </source>
</evidence>
<protein>
    <submittedName>
        <fullName evidence="1">Uncharacterized protein</fullName>
    </submittedName>
</protein>
<accession>A0A6H1ZR27</accession>
<proteinExistence type="predicted"/>
<organism evidence="1">
    <name type="scientific">viral metagenome</name>
    <dbReference type="NCBI Taxonomy" id="1070528"/>
    <lineage>
        <taxon>unclassified sequences</taxon>
        <taxon>metagenomes</taxon>
        <taxon>organismal metagenomes</taxon>
    </lineage>
</organism>
<reference evidence="1" key="1">
    <citation type="submission" date="2020-03" db="EMBL/GenBank/DDBJ databases">
        <title>The deep terrestrial virosphere.</title>
        <authorList>
            <person name="Holmfeldt K."/>
            <person name="Nilsson E."/>
            <person name="Simone D."/>
            <person name="Lopez-Fernandez M."/>
            <person name="Wu X."/>
            <person name="de Brujin I."/>
            <person name="Lundin D."/>
            <person name="Andersson A."/>
            <person name="Bertilsson S."/>
            <person name="Dopson M."/>
        </authorList>
    </citation>
    <scope>NUCLEOTIDE SEQUENCE</scope>
    <source>
        <strain evidence="1">TM448A01454</strain>
        <strain evidence="2">TM448B00537</strain>
    </source>
</reference>
<dbReference type="AlphaFoldDB" id="A0A6H1ZR27"/>
<dbReference type="EMBL" id="MT144153">
    <property type="protein sequence ID" value="QJA49767.1"/>
    <property type="molecule type" value="Genomic_DNA"/>
</dbReference>
<name>A0A6H1ZR27_9ZZZZ</name>
<sequence>MPQGLKNMKMHKIQPKIDEMMESMPSTGKLKKSEPKKSYPNLQLSHEFFPEAKKWEVGKEYTVCLKLKMTGLSISKYQNNSEFDLIEADMEMNKENGQK</sequence>
<gene>
    <name evidence="1" type="ORF">TM448A01454_0013</name>
    <name evidence="2" type="ORF">TM448B00537_0013</name>
</gene>
<evidence type="ECO:0000313" key="2">
    <source>
        <dbReference type="EMBL" id="QJH95793.1"/>
    </source>
</evidence>